<dbReference type="PANTHER" id="PTHR45689">
    <property type="entry name" value="I[[H]] CHANNEL, ISOFORM E"/>
    <property type="match status" value="1"/>
</dbReference>
<keyword evidence="3" id="KW-0472">Membrane</keyword>
<dbReference type="SUPFAM" id="SSF51206">
    <property type="entry name" value="cAMP-binding domain-like"/>
    <property type="match status" value="1"/>
</dbReference>
<dbReference type="eggNOG" id="KOG0500">
    <property type="taxonomic scope" value="Eukaryota"/>
</dbReference>
<feature type="compositionally biased region" description="Basic and acidic residues" evidence="2">
    <location>
        <begin position="951"/>
        <end position="964"/>
    </location>
</feature>
<dbReference type="KEGG" id="ptm:GSPATT00028554001"/>
<dbReference type="Gene3D" id="1.10.287.70">
    <property type="match status" value="1"/>
</dbReference>
<dbReference type="InterPro" id="IPR013099">
    <property type="entry name" value="K_chnl_dom"/>
</dbReference>
<feature type="transmembrane region" description="Helical" evidence="3">
    <location>
        <begin position="195"/>
        <end position="215"/>
    </location>
</feature>
<keyword evidence="1" id="KW-0479">Metal-binding</keyword>
<dbReference type="PANTHER" id="PTHR45689:SF5">
    <property type="entry name" value="I[[H]] CHANNEL, ISOFORM E"/>
    <property type="match status" value="1"/>
</dbReference>
<dbReference type="SUPFAM" id="SSF81324">
    <property type="entry name" value="Voltage-gated potassium channels"/>
    <property type="match status" value="1"/>
</dbReference>
<dbReference type="GeneID" id="5010701"/>
<dbReference type="InterPro" id="IPR018490">
    <property type="entry name" value="cNMP-bd_dom_sf"/>
</dbReference>
<keyword evidence="7" id="KW-1185">Reference proteome</keyword>
<dbReference type="RefSeq" id="XP_001424917.1">
    <property type="nucleotide sequence ID" value="XM_001424880.1"/>
</dbReference>
<organism evidence="6 7">
    <name type="scientific">Paramecium tetraurelia</name>
    <dbReference type="NCBI Taxonomy" id="5888"/>
    <lineage>
        <taxon>Eukaryota</taxon>
        <taxon>Sar</taxon>
        <taxon>Alveolata</taxon>
        <taxon>Ciliophora</taxon>
        <taxon>Intramacronucleata</taxon>
        <taxon>Oligohymenophorea</taxon>
        <taxon>Peniculida</taxon>
        <taxon>Parameciidae</taxon>
        <taxon>Paramecium</taxon>
    </lineage>
</organism>
<feature type="transmembrane region" description="Helical" evidence="3">
    <location>
        <begin position="240"/>
        <end position="259"/>
    </location>
</feature>
<dbReference type="InParanoid" id="A0BG52"/>
<evidence type="ECO:0000313" key="6">
    <source>
        <dbReference type="EMBL" id="CAK57519.1"/>
    </source>
</evidence>
<dbReference type="OrthoDB" id="292483at2759"/>
<dbReference type="Gene3D" id="2.60.120.10">
    <property type="entry name" value="Jelly Rolls"/>
    <property type="match status" value="1"/>
</dbReference>
<evidence type="ECO:0000256" key="1">
    <source>
        <dbReference type="PROSITE-ProRule" id="PRU00047"/>
    </source>
</evidence>
<dbReference type="SMART" id="SM00100">
    <property type="entry name" value="cNMP"/>
    <property type="match status" value="1"/>
</dbReference>
<dbReference type="Gene3D" id="1.10.287.630">
    <property type="entry name" value="Helix hairpin bin"/>
    <property type="match status" value="1"/>
</dbReference>
<name>A0BG52_PARTE</name>
<dbReference type="CDD" id="cd00038">
    <property type="entry name" value="CAP_ED"/>
    <property type="match status" value="1"/>
</dbReference>
<feature type="domain" description="CCHC-type" evidence="5">
    <location>
        <begin position="663"/>
        <end position="677"/>
    </location>
</feature>
<sequence>MSLCDLLQDNGDNCNSQFAMIPPSYSEEQMKQQFRGPAKLATKVDPLQDVADCSIKPPSNISLQKATEQINPSQSPHSGLIQFTPKTSLMEEKILGSNSNKEQIREPAQSSYNNLPKEGVNNFLKLVIAKSRYHHFIDLLLQRAYVKKLSQFSIYQNTMLDDLRYVDSKRHANKNLVEKFCKKLRFVPILDQSSYLVIGWQLLYILTIIIIFFWTPFNISFGITLNQVVFGSMIVKDVELYFLFSIIIDGFIVINTSYIKKGIIIRTRGKIFTNYLNTQAIYDLCSIVSLLIAQYTSIGDSQEHPGWQMLPYAIYYCSRIFKLQGRVHKLEEFFNFSGWVQDVIELIKLLFMVVYVGHLFACLWHSVAFYQIGYNKTWLEIYHIADANIFTKYNYAFYWAVQTMITVGYGDLTPQNDYERLCANLSMFLACGVFAFSFNSIGLMLSNLNSRQVLYKRSTNLLNQYLTKNQIKVELQSRIRNYYDYIFQEEQEINDEEVSQITTKLSSSLQEELTFEIRLNVMKTNKVLTKFSQKTLRELSLLIEEVRFSPEDQIIQQGTPDDCSLYLITKGKVSILFQNDPQGRITRVLSFLEKGQTFGEYSFFTGLNRTASAKSIGFSRAYKITRQKLLNVLQTNETDLERFCEVRDQILQSENYQPAQLQCYSCRKFDHLIKDCPILHFVPDKEKVIKKEYFPIQQQRNVTYVRQRSDRSYYATLLEMKKTLTIAREYQTNQLYNENPSIVEENSDVSYDDNDDYPYEYCKISHLFIAYQNKSQSKISIKQSQSRQNTQNETNHNNTRNLQPIQESEDSDHSVSPNKKRNSAAKNTIQTAGFGGQDSFQNKLKVEDHDINIININQGYLSTNVKDDKRHSLKNDRLLSPVDIPNRINKKQTTNIRKQNREESYQPFSTQTQVDHNQEKERPVKRKSKFKDTQGEIIHMSSVQSVDYKRDSIDTREDKNELKRKTTKTQTNRSRTAKTHKTTKLLSENPSQEISIPIFEKQSTSMELEGFENMKNYECYYTWNNPKVVISKAIRILTKYLERKRNIVHSFSSYTFSAVAINQIIRIKKKLKLLEDPLMDEKRDKKLMYTLNKTARSRVGSKRNSQGFGDDFSSLFQKKPLYTGQTQLSQRISMSKQVRTDL</sequence>
<keyword evidence="1" id="KW-0863">Zinc-finger</keyword>
<dbReference type="Proteomes" id="UP000000600">
    <property type="component" value="Unassembled WGS sequence"/>
</dbReference>
<dbReference type="PROSITE" id="PS50042">
    <property type="entry name" value="CNMP_BINDING_3"/>
    <property type="match status" value="1"/>
</dbReference>
<keyword evidence="3" id="KW-1133">Transmembrane helix</keyword>
<dbReference type="GO" id="GO:0098855">
    <property type="term" value="C:HCN channel complex"/>
    <property type="evidence" value="ECO:0000318"/>
    <property type="project" value="GO_Central"/>
</dbReference>
<dbReference type="OMA" id="NDYERLC"/>
<dbReference type="Pfam" id="PF07885">
    <property type="entry name" value="Ion_trans_2"/>
    <property type="match status" value="1"/>
</dbReference>
<dbReference type="STRING" id="5888.A0BG52"/>
<evidence type="ECO:0000259" key="4">
    <source>
        <dbReference type="PROSITE" id="PS50042"/>
    </source>
</evidence>
<feature type="region of interest" description="Disordered" evidence="2">
    <location>
        <begin position="951"/>
        <end position="982"/>
    </location>
</feature>
<dbReference type="GO" id="GO:0003676">
    <property type="term" value="F:nucleic acid binding"/>
    <property type="evidence" value="ECO:0007669"/>
    <property type="project" value="InterPro"/>
</dbReference>
<feature type="compositionally biased region" description="Polar residues" evidence="2">
    <location>
        <begin position="906"/>
        <end position="915"/>
    </location>
</feature>
<dbReference type="PROSITE" id="PS50158">
    <property type="entry name" value="ZF_CCHC"/>
    <property type="match status" value="1"/>
</dbReference>
<feature type="compositionally biased region" description="Low complexity" evidence="2">
    <location>
        <begin position="779"/>
        <end position="803"/>
    </location>
</feature>
<dbReference type="InterPro" id="IPR001878">
    <property type="entry name" value="Znf_CCHC"/>
</dbReference>
<gene>
    <name evidence="6" type="ORF">GSPATT00028554001</name>
</gene>
<dbReference type="AlphaFoldDB" id="A0BG52"/>
<feature type="region of interest" description="Disordered" evidence="2">
    <location>
        <begin position="891"/>
        <end position="931"/>
    </location>
</feature>
<dbReference type="GO" id="GO:0008270">
    <property type="term" value="F:zinc ion binding"/>
    <property type="evidence" value="ECO:0007669"/>
    <property type="project" value="UniProtKB-KW"/>
</dbReference>
<proteinExistence type="predicted"/>
<feature type="transmembrane region" description="Helical" evidence="3">
    <location>
        <begin position="425"/>
        <end position="448"/>
    </location>
</feature>
<dbReference type="GO" id="GO:0003254">
    <property type="term" value="P:regulation of membrane depolarization"/>
    <property type="evidence" value="ECO:0000318"/>
    <property type="project" value="GO_Central"/>
</dbReference>
<keyword evidence="1" id="KW-0862">Zinc</keyword>
<dbReference type="GO" id="GO:0071805">
    <property type="term" value="P:potassium ion transmembrane transport"/>
    <property type="evidence" value="ECO:0000318"/>
    <property type="project" value="GO_Central"/>
</dbReference>
<evidence type="ECO:0000259" key="5">
    <source>
        <dbReference type="PROSITE" id="PS50158"/>
    </source>
</evidence>
<dbReference type="GO" id="GO:0005249">
    <property type="term" value="F:voltage-gated potassium channel activity"/>
    <property type="evidence" value="ECO:0000318"/>
    <property type="project" value="GO_Central"/>
</dbReference>
<feature type="transmembrane region" description="Helical" evidence="3">
    <location>
        <begin position="349"/>
        <end position="372"/>
    </location>
</feature>
<feature type="transmembrane region" description="Helical" evidence="3">
    <location>
        <begin position="280"/>
        <end position="298"/>
    </location>
</feature>
<feature type="region of interest" description="Disordered" evidence="2">
    <location>
        <begin position="779"/>
        <end position="838"/>
    </location>
</feature>
<evidence type="ECO:0000256" key="2">
    <source>
        <dbReference type="SAM" id="MobiDB-lite"/>
    </source>
</evidence>
<dbReference type="InterPro" id="IPR014710">
    <property type="entry name" value="RmlC-like_jellyroll"/>
</dbReference>
<feature type="domain" description="Cyclic nucleotide-binding" evidence="4">
    <location>
        <begin position="527"/>
        <end position="633"/>
    </location>
</feature>
<evidence type="ECO:0000313" key="7">
    <source>
        <dbReference type="Proteomes" id="UP000000600"/>
    </source>
</evidence>
<dbReference type="EMBL" id="CT867992">
    <property type="protein sequence ID" value="CAK57519.1"/>
    <property type="molecule type" value="Genomic_DNA"/>
</dbReference>
<dbReference type="GO" id="GO:0035725">
    <property type="term" value="P:sodium ion transmembrane transport"/>
    <property type="evidence" value="ECO:0000318"/>
    <property type="project" value="GO_Central"/>
</dbReference>
<reference evidence="6 7" key="1">
    <citation type="journal article" date="2006" name="Nature">
        <title>Global trends of whole-genome duplications revealed by the ciliate Paramecium tetraurelia.</title>
        <authorList>
            <consortium name="Genoscope"/>
            <person name="Aury J.-M."/>
            <person name="Jaillon O."/>
            <person name="Duret L."/>
            <person name="Noel B."/>
            <person name="Jubin C."/>
            <person name="Porcel B.M."/>
            <person name="Segurens B."/>
            <person name="Daubin V."/>
            <person name="Anthouard V."/>
            <person name="Aiach N."/>
            <person name="Arnaiz O."/>
            <person name="Billaut A."/>
            <person name="Beisson J."/>
            <person name="Blanc I."/>
            <person name="Bouhouche K."/>
            <person name="Camara F."/>
            <person name="Duharcourt S."/>
            <person name="Guigo R."/>
            <person name="Gogendeau D."/>
            <person name="Katinka M."/>
            <person name="Keller A.-M."/>
            <person name="Kissmehl R."/>
            <person name="Klotz C."/>
            <person name="Koll F."/>
            <person name="Le Moue A."/>
            <person name="Lepere C."/>
            <person name="Malinsky S."/>
            <person name="Nowacki M."/>
            <person name="Nowak J.K."/>
            <person name="Plattner H."/>
            <person name="Poulain J."/>
            <person name="Ruiz F."/>
            <person name="Serrano V."/>
            <person name="Zagulski M."/>
            <person name="Dessen P."/>
            <person name="Betermier M."/>
            <person name="Weissenbach J."/>
            <person name="Scarpelli C."/>
            <person name="Schachter V."/>
            <person name="Sperling L."/>
            <person name="Meyer E."/>
            <person name="Cohen J."/>
            <person name="Wincker P."/>
        </authorList>
    </citation>
    <scope>NUCLEOTIDE SEQUENCE [LARGE SCALE GENOMIC DNA]</scope>
    <source>
        <strain evidence="6 7">Stock d4-2</strain>
    </source>
</reference>
<keyword evidence="3" id="KW-0812">Transmembrane</keyword>
<protein>
    <recommendedName>
        <fullName evidence="8">Cyclic nucleotide-binding domain-containing protein</fullName>
    </recommendedName>
</protein>
<dbReference type="InterPro" id="IPR051413">
    <property type="entry name" value="K/Na_HCN_channel"/>
</dbReference>
<accession>A0BG52</accession>
<dbReference type="InterPro" id="IPR000595">
    <property type="entry name" value="cNMP-bd_dom"/>
</dbReference>
<dbReference type="Pfam" id="PF00027">
    <property type="entry name" value="cNMP_binding"/>
    <property type="match status" value="1"/>
</dbReference>
<evidence type="ECO:0008006" key="8">
    <source>
        <dbReference type="Google" id="ProtNLM"/>
    </source>
</evidence>
<dbReference type="HOGENOM" id="CLU_007129_1_0_1"/>
<evidence type="ECO:0000256" key="3">
    <source>
        <dbReference type="SAM" id="Phobius"/>
    </source>
</evidence>